<reference evidence="1" key="1">
    <citation type="journal article" date="2025" name="Int. J. Syst. Evol. Microbiol.">
        <title>Streptomyces citrinus sp. nov., with yellow diffusible pigment.</title>
        <authorList>
            <person name="He Y."/>
            <person name="Yang E."/>
            <person name="Xu J."/>
            <person name="Sun Y."/>
            <person name="Sun L."/>
        </authorList>
    </citation>
    <scope>NUCLEOTIDE SEQUENCE</scope>
    <source>
        <strain evidence="1">Q6</strain>
    </source>
</reference>
<dbReference type="EMBL" id="CP146022">
    <property type="protein sequence ID" value="WWQ68428.1"/>
    <property type="molecule type" value="Genomic_DNA"/>
</dbReference>
<keyword evidence="2" id="KW-1185">Reference proteome</keyword>
<organism evidence="1 2">
    <name type="scientific">Streptomyces citrinus</name>
    <dbReference type="NCBI Taxonomy" id="3118173"/>
    <lineage>
        <taxon>Bacteria</taxon>
        <taxon>Bacillati</taxon>
        <taxon>Actinomycetota</taxon>
        <taxon>Actinomycetes</taxon>
        <taxon>Kitasatosporales</taxon>
        <taxon>Streptomycetaceae</taxon>
        <taxon>Streptomyces</taxon>
    </lineage>
</organism>
<dbReference type="Proteomes" id="UP001432251">
    <property type="component" value="Chromosome"/>
</dbReference>
<gene>
    <name evidence="1" type="ORF">V2W30_37240</name>
</gene>
<sequence>MNSLPPSGLDTNGPLAGIRVLELGGIGPAPYAGMLLGDLGADVIRVDRPEEAGIANPAPVLHRGRRSLTLDLKHPESTAIVLALAADTDIVIEGFRPGVAERLGVGPEALLARNPALVYGRMTGWGQDGPLAQEPGHDINFIALTGALHAIGTREEPVIPLNLLGDMGGGGLLLAFGVVSALVSAGVTGRGQVVDTAMSDGSASLLAMVHGFLAQGRWKDERASNTIDGGCPWYGVYRCADDRHVALGIGDRRSYAALVDTLGLQDEPAFTHQYDRAAWPAMRERLTAVFAGRDRDAWARTFEGRGACVSPVLSLTEAPDHPHNAARGTFLAGADGGVEPAPVPRFSGTPAARPEPAPVVGAHTDEVLAQAGYAPEAVARLREDGVVR</sequence>
<protein>
    <submittedName>
        <fullName evidence="1">CaiB/BaiF CoA-transferase family protein</fullName>
    </submittedName>
</protein>
<evidence type="ECO:0000313" key="2">
    <source>
        <dbReference type="Proteomes" id="UP001432251"/>
    </source>
</evidence>
<evidence type="ECO:0000313" key="1">
    <source>
        <dbReference type="EMBL" id="WWQ68428.1"/>
    </source>
</evidence>
<name>A0ACD5ARH1_9ACTN</name>
<proteinExistence type="predicted"/>
<accession>A0ACD5ARH1</accession>